<keyword evidence="2 4" id="KW-0863">Zinc-finger</keyword>
<evidence type="ECO:0000256" key="1">
    <source>
        <dbReference type="ARBA" id="ARBA00022723"/>
    </source>
</evidence>
<dbReference type="InterPro" id="IPR011011">
    <property type="entry name" value="Znf_FYVE_PHD"/>
</dbReference>
<dbReference type="Proteomes" id="UP000193685">
    <property type="component" value="Unassembled WGS sequence"/>
</dbReference>
<keyword evidence="7" id="KW-1185">Reference proteome</keyword>
<dbReference type="InterPro" id="IPR019787">
    <property type="entry name" value="Znf_PHD-finger"/>
</dbReference>
<dbReference type="SUPFAM" id="SSF57903">
    <property type="entry name" value="FYVE/PHD zinc finger"/>
    <property type="match status" value="1"/>
</dbReference>
<name>A0A1Y2FMB6_PROLT</name>
<feature type="non-terminal residue" evidence="6">
    <location>
        <position position="1"/>
    </location>
</feature>
<dbReference type="EMBL" id="MCFI01000007">
    <property type="protein sequence ID" value="ORY83915.1"/>
    <property type="molecule type" value="Genomic_DNA"/>
</dbReference>
<gene>
    <name evidence="6" type="ORF">BCR37DRAFT_346070</name>
</gene>
<dbReference type="PROSITE" id="PS01359">
    <property type="entry name" value="ZF_PHD_1"/>
    <property type="match status" value="1"/>
</dbReference>
<dbReference type="RefSeq" id="XP_040726210.1">
    <property type="nucleotide sequence ID" value="XM_040867658.1"/>
</dbReference>
<dbReference type="GO" id="GO:0008270">
    <property type="term" value="F:zinc ion binding"/>
    <property type="evidence" value="ECO:0007669"/>
    <property type="project" value="UniProtKB-KW"/>
</dbReference>
<dbReference type="InterPro" id="IPR052819">
    <property type="entry name" value="Chromatin_regulatory_protein"/>
</dbReference>
<evidence type="ECO:0000313" key="7">
    <source>
        <dbReference type="Proteomes" id="UP000193685"/>
    </source>
</evidence>
<dbReference type="InterPro" id="IPR013083">
    <property type="entry name" value="Znf_RING/FYVE/PHD"/>
</dbReference>
<feature type="domain" description="PHD-type" evidence="5">
    <location>
        <begin position="2"/>
        <end position="51"/>
    </location>
</feature>
<dbReference type="InterPro" id="IPR019786">
    <property type="entry name" value="Zinc_finger_PHD-type_CS"/>
</dbReference>
<evidence type="ECO:0000259" key="5">
    <source>
        <dbReference type="PROSITE" id="PS50016"/>
    </source>
</evidence>
<dbReference type="SMART" id="SM00249">
    <property type="entry name" value="PHD"/>
    <property type="match status" value="1"/>
</dbReference>
<evidence type="ECO:0000256" key="3">
    <source>
        <dbReference type="ARBA" id="ARBA00022833"/>
    </source>
</evidence>
<reference evidence="6 7" key="1">
    <citation type="submission" date="2016-07" db="EMBL/GenBank/DDBJ databases">
        <title>Pervasive Adenine N6-methylation of Active Genes in Fungi.</title>
        <authorList>
            <consortium name="DOE Joint Genome Institute"/>
            <person name="Mondo S.J."/>
            <person name="Dannebaum R.O."/>
            <person name="Kuo R.C."/>
            <person name="Labutti K."/>
            <person name="Haridas S."/>
            <person name="Kuo A."/>
            <person name="Salamov A."/>
            <person name="Ahrendt S.R."/>
            <person name="Lipzen A."/>
            <person name="Sullivan W."/>
            <person name="Andreopoulos W.B."/>
            <person name="Clum A."/>
            <person name="Lindquist E."/>
            <person name="Daum C."/>
            <person name="Ramamoorthy G.K."/>
            <person name="Gryganskyi A."/>
            <person name="Culley D."/>
            <person name="Magnuson J.K."/>
            <person name="James T.Y."/>
            <person name="O'Malley M.A."/>
            <person name="Stajich J.E."/>
            <person name="Spatafora J.W."/>
            <person name="Visel A."/>
            <person name="Grigoriev I.V."/>
        </authorList>
    </citation>
    <scope>NUCLEOTIDE SEQUENCE [LARGE SCALE GENOMIC DNA]</scope>
    <source>
        <strain evidence="6 7">12-1054</strain>
    </source>
</reference>
<sequence length="79" mass="9225">NDEHCSACRGTGKLLCCDDCPRSFHFSCIEPPIEEADIPDEPYFCMSCWERRVICWRIRDTMLMKSMDFRTRHLACSAS</sequence>
<evidence type="ECO:0000256" key="4">
    <source>
        <dbReference type="PROSITE-ProRule" id="PRU00146"/>
    </source>
</evidence>
<dbReference type="PANTHER" id="PTHR47636">
    <property type="entry name" value="TRANSCRIPTIONAL REGULATORY PROTEIN RCO1"/>
    <property type="match status" value="1"/>
</dbReference>
<dbReference type="GO" id="GO:0032221">
    <property type="term" value="C:Rpd3S complex"/>
    <property type="evidence" value="ECO:0007669"/>
    <property type="project" value="TreeGrafter"/>
</dbReference>
<dbReference type="PROSITE" id="PS50016">
    <property type="entry name" value="ZF_PHD_2"/>
    <property type="match status" value="1"/>
</dbReference>
<organism evidence="6 7">
    <name type="scientific">Protomyces lactucae-debilis</name>
    <dbReference type="NCBI Taxonomy" id="2754530"/>
    <lineage>
        <taxon>Eukaryota</taxon>
        <taxon>Fungi</taxon>
        <taxon>Dikarya</taxon>
        <taxon>Ascomycota</taxon>
        <taxon>Taphrinomycotina</taxon>
        <taxon>Taphrinomycetes</taxon>
        <taxon>Taphrinales</taxon>
        <taxon>Protomycetaceae</taxon>
        <taxon>Protomyces</taxon>
    </lineage>
</organism>
<dbReference type="PANTHER" id="PTHR47636:SF1">
    <property type="entry name" value="TRANSCRIPTIONAL REGULATORY PROTEIN RCO1"/>
    <property type="match status" value="1"/>
</dbReference>
<dbReference type="Pfam" id="PF00628">
    <property type="entry name" value="PHD"/>
    <property type="match status" value="1"/>
</dbReference>
<dbReference type="AlphaFoldDB" id="A0A1Y2FMB6"/>
<dbReference type="GeneID" id="63784257"/>
<keyword evidence="3" id="KW-0862">Zinc</keyword>
<evidence type="ECO:0000313" key="6">
    <source>
        <dbReference type="EMBL" id="ORY83915.1"/>
    </source>
</evidence>
<protein>
    <recommendedName>
        <fullName evidence="5">PHD-type domain-containing protein</fullName>
    </recommendedName>
</protein>
<accession>A0A1Y2FMB6</accession>
<evidence type="ECO:0000256" key="2">
    <source>
        <dbReference type="ARBA" id="ARBA00022771"/>
    </source>
</evidence>
<dbReference type="InterPro" id="IPR001965">
    <property type="entry name" value="Znf_PHD"/>
</dbReference>
<dbReference type="GO" id="GO:0006357">
    <property type="term" value="P:regulation of transcription by RNA polymerase II"/>
    <property type="evidence" value="ECO:0007669"/>
    <property type="project" value="TreeGrafter"/>
</dbReference>
<proteinExistence type="predicted"/>
<dbReference type="OrthoDB" id="5876363at2759"/>
<dbReference type="STRING" id="56484.A0A1Y2FMB6"/>
<comment type="caution">
    <text evidence="6">The sequence shown here is derived from an EMBL/GenBank/DDBJ whole genome shotgun (WGS) entry which is preliminary data.</text>
</comment>
<dbReference type="Gene3D" id="3.30.40.10">
    <property type="entry name" value="Zinc/RING finger domain, C3HC4 (zinc finger)"/>
    <property type="match status" value="1"/>
</dbReference>
<keyword evidence="1" id="KW-0479">Metal-binding</keyword>